<dbReference type="PANTHER" id="PTHR24256">
    <property type="entry name" value="TRYPTASE-RELATED"/>
    <property type="match status" value="1"/>
</dbReference>
<dbReference type="InterPro" id="IPR043504">
    <property type="entry name" value="Peptidase_S1_PA_chymotrypsin"/>
</dbReference>
<dbReference type="AlphaFoldDB" id="A0A9J2Q2V9"/>
<evidence type="ECO:0000256" key="1">
    <source>
        <dbReference type="ARBA" id="ARBA00023157"/>
    </source>
</evidence>
<comment type="similarity">
    <text evidence="2">Belongs to the peptidase S1 family. CLIP subfamily.</text>
</comment>
<dbReference type="PRINTS" id="PR00722">
    <property type="entry name" value="CHYMOTRYPSIN"/>
</dbReference>
<proteinExistence type="inferred from homology"/>
<evidence type="ECO:0000313" key="5">
    <source>
        <dbReference type="WBParaSite" id="ALUE_0001652301-mRNA-1"/>
    </source>
</evidence>
<reference evidence="5" key="1">
    <citation type="submission" date="2023-03" db="UniProtKB">
        <authorList>
            <consortium name="WormBaseParasite"/>
        </authorList>
    </citation>
    <scope>IDENTIFICATION</scope>
</reference>
<evidence type="ECO:0000256" key="2">
    <source>
        <dbReference type="ARBA" id="ARBA00024195"/>
    </source>
</evidence>
<dbReference type="Proteomes" id="UP000036681">
    <property type="component" value="Unplaced"/>
</dbReference>
<dbReference type="WBParaSite" id="ALUE_0001652301-mRNA-1">
    <property type="protein sequence ID" value="ALUE_0001652301-mRNA-1"/>
    <property type="gene ID" value="ALUE_0001652301"/>
</dbReference>
<keyword evidence="4" id="KW-1185">Reference proteome</keyword>
<feature type="domain" description="Peptidase S1" evidence="3">
    <location>
        <begin position="338"/>
        <end position="570"/>
    </location>
</feature>
<dbReference type="InterPro" id="IPR001314">
    <property type="entry name" value="Peptidase_S1A"/>
</dbReference>
<organism evidence="4 5">
    <name type="scientific">Ascaris lumbricoides</name>
    <name type="common">Giant roundworm</name>
    <dbReference type="NCBI Taxonomy" id="6252"/>
    <lineage>
        <taxon>Eukaryota</taxon>
        <taxon>Metazoa</taxon>
        <taxon>Ecdysozoa</taxon>
        <taxon>Nematoda</taxon>
        <taxon>Chromadorea</taxon>
        <taxon>Rhabditida</taxon>
        <taxon>Spirurina</taxon>
        <taxon>Ascaridomorpha</taxon>
        <taxon>Ascaridoidea</taxon>
        <taxon>Ascarididae</taxon>
        <taxon>Ascaris</taxon>
    </lineage>
</organism>
<dbReference type="Gene3D" id="2.40.10.10">
    <property type="entry name" value="Trypsin-like serine proteases"/>
    <property type="match status" value="2"/>
</dbReference>
<name>A0A9J2Q2V9_ASCLU</name>
<dbReference type="InterPro" id="IPR001254">
    <property type="entry name" value="Trypsin_dom"/>
</dbReference>
<dbReference type="SMART" id="SM00020">
    <property type="entry name" value="Tryp_SPc"/>
    <property type="match status" value="1"/>
</dbReference>
<dbReference type="GO" id="GO:0004252">
    <property type="term" value="F:serine-type endopeptidase activity"/>
    <property type="evidence" value="ECO:0007669"/>
    <property type="project" value="InterPro"/>
</dbReference>
<dbReference type="InterPro" id="IPR051487">
    <property type="entry name" value="Ser/Thr_Proteases_Immune/Dev"/>
</dbReference>
<dbReference type="Pfam" id="PF00089">
    <property type="entry name" value="Trypsin"/>
    <property type="match status" value="2"/>
</dbReference>
<accession>A0A9J2Q2V9</accession>
<dbReference type="SUPFAM" id="SSF50494">
    <property type="entry name" value="Trypsin-like serine proteases"/>
    <property type="match status" value="2"/>
</dbReference>
<dbReference type="GO" id="GO:0006508">
    <property type="term" value="P:proteolysis"/>
    <property type="evidence" value="ECO:0007669"/>
    <property type="project" value="InterPro"/>
</dbReference>
<dbReference type="PROSITE" id="PS50240">
    <property type="entry name" value="TRYPSIN_DOM"/>
    <property type="match status" value="2"/>
</dbReference>
<sequence>MGGENVQWGEMPWALLIALQKWQTLQQIAEYACSGTLISKKHVITAAHCFAKVANITTNCSPKDSYSINEIPRIFTVRYGSNCLNVLASPECNKTYPMKETKIVRVELQPFFEIHCRNSDIALLELRDEIDESANYVCLPHRLISDRLISLVVFGWGSNPLTGVRTMNVLQTISINRLMPYRLCRQKWRHLHHSQICTAEINTRGACTGDSGGGLIGQTEEGQWILYGIISFGSDCKSLLQDASPRAQVYTSVSYYAASIDVFTETLFPWIVQNASPRFVISTIVLMIGKLIPLFSLIRVYLALASSYYDPEVCGKPLKLDNRFNKIVTTSEGPTFRVMGGKDVPWGIMPWAVAIYDDEDNTESMMEEEEIIKTFAIGYGSNCITLSNETACLNSPPMKYTTINRVKIGTFFEHGCVDSDIALLEMKDEIDDSANYACLPHRLMPETYRLLVTFGWGANPAIGMKRMNVLQMFAFPRLMPLQRCRKLWGNIPKDAICTRERPTRNVCAGDSGGGLLVKNTEKRWILLGVVSFGTSCKSLLFRTSPPRAQIYTSLQYHNADIDRFIGDTLPHIQFDDRF</sequence>
<evidence type="ECO:0000313" key="4">
    <source>
        <dbReference type="Proteomes" id="UP000036681"/>
    </source>
</evidence>
<feature type="domain" description="Peptidase S1" evidence="3">
    <location>
        <begin position="1"/>
        <end position="276"/>
    </location>
</feature>
<dbReference type="InterPro" id="IPR018114">
    <property type="entry name" value="TRYPSIN_HIS"/>
</dbReference>
<dbReference type="InterPro" id="IPR009003">
    <property type="entry name" value="Peptidase_S1_PA"/>
</dbReference>
<keyword evidence="1" id="KW-1015">Disulfide bond</keyword>
<protein>
    <submittedName>
        <fullName evidence="5">Peptidase S1 domain-containing protein</fullName>
    </submittedName>
</protein>
<evidence type="ECO:0000259" key="3">
    <source>
        <dbReference type="PROSITE" id="PS50240"/>
    </source>
</evidence>
<dbReference type="PROSITE" id="PS00134">
    <property type="entry name" value="TRYPSIN_HIS"/>
    <property type="match status" value="1"/>
</dbReference>